<feature type="domain" description="Carrier" evidence="9">
    <location>
        <begin position="1664"/>
        <end position="1739"/>
    </location>
</feature>
<dbReference type="InterPro" id="IPR016036">
    <property type="entry name" value="Malonyl_transacylase_ACP-bd"/>
</dbReference>
<evidence type="ECO:0000259" key="9">
    <source>
        <dbReference type="PROSITE" id="PS50075"/>
    </source>
</evidence>
<organism evidence="12 13">
    <name type="scientific">Streptomyces marokkonensis</name>
    <dbReference type="NCBI Taxonomy" id="324855"/>
    <lineage>
        <taxon>Bacteria</taxon>
        <taxon>Bacillati</taxon>
        <taxon>Actinomycetota</taxon>
        <taxon>Actinomycetes</taxon>
        <taxon>Kitasatosporales</taxon>
        <taxon>Streptomycetaceae</taxon>
        <taxon>Streptomyces</taxon>
    </lineage>
</organism>
<dbReference type="RefSeq" id="WP_388241907.1">
    <property type="nucleotide sequence ID" value="NZ_JBHVZQ010000080.1"/>
</dbReference>
<dbReference type="Pfam" id="PF00698">
    <property type="entry name" value="Acyl_transf_1"/>
    <property type="match status" value="1"/>
</dbReference>
<accession>A0ABW6QIB2</accession>
<dbReference type="SMART" id="SM01294">
    <property type="entry name" value="PKS_PP_betabranch"/>
    <property type="match status" value="1"/>
</dbReference>
<dbReference type="InterPro" id="IPR009081">
    <property type="entry name" value="PP-bd_ACP"/>
</dbReference>
<dbReference type="PANTHER" id="PTHR43775:SF51">
    <property type="entry name" value="INACTIVE PHENOLPHTHIOCEROL SYNTHESIS POLYKETIDE SYNTHASE TYPE I PKS1-RELATED"/>
    <property type="match status" value="1"/>
</dbReference>
<protein>
    <submittedName>
        <fullName evidence="12">SDR family NAD(P)-dependent oxidoreductase</fullName>
    </submittedName>
</protein>
<dbReference type="PROSITE" id="PS52004">
    <property type="entry name" value="KS3_2"/>
    <property type="match status" value="1"/>
</dbReference>
<dbReference type="PROSITE" id="PS52019">
    <property type="entry name" value="PKS_MFAS_DH"/>
    <property type="match status" value="1"/>
</dbReference>
<dbReference type="PROSITE" id="PS00012">
    <property type="entry name" value="PHOSPHOPANTETHEINE"/>
    <property type="match status" value="1"/>
</dbReference>
<dbReference type="InterPro" id="IPR020843">
    <property type="entry name" value="ER"/>
</dbReference>
<dbReference type="InterPro" id="IPR057326">
    <property type="entry name" value="KR_dom"/>
</dbReference>
<dbReference type="Gene3D" id="1.10.1200.10">
    <property type="entry name" value="ACP-like"/>
    <property type="match status" value="1"/>
</dbReference>
<dbReference type="SUPFAM" id="SSF50129">
    <property type="entry name" value="GroES-like"/>
    <property type="match status" value="1"/>
</dbReference>
<evidence type="ECO:0000256" key="5">
    <source>
        <dbReference type="ARBA" id="ARBA00023194"/>
    </source>
</evidence>
<dbReference type="InterPro" id="IPR016035">
    <property type="entry name" value="Acyl_Trfase/lysoPLipase"/>
</dbReference>
<dbReference type="Gene3D" id="3.10.129.110">
    <property type="entry name" value="Polyketide synthase dehydratase"/>
    <property type="match status" value="1"/>
</dbReference>
<dbReference type="InterPro" id="IPR049552">
    <property type="entry name" value="PKS_DH_N"/>
</dbReference>
<dbReference type="SUPFAM" id="SSF52151">
    <property type="entry name" value="FabD/lysophospholipase-like"/>
    <property type="match status" value="1"/>
</dbReference>
<dbReference type="Gene3D" id="3.40.50.11460">
    <property type="match status" value="1"/>
</dbReference>
<dbReference type="InterPro" id="IPR049900">
    <property type="entry name" value="PKS_mFAS_DH"/>
</dbReference>
<dbReference type="SUPFAM" id="SSF51735">
    <property type="entry name" value="NAD(P)-binding Rossmann-fold domains"/>
    <property type="match status" value="3"/>
</dbReference>
<feature type="region of interest" description="C-terminal hotdog fold" evidence="8">
    <location>
        <begin position="705"/>
        <end position="841"/>
    </location>
</feature>
<name>A0ABW6QIB2_9ACTN</name>
<evidence type="ECO:0000259" key="10">
    <source>
        <dbReference type="PROSITE" id="PS52004"/>
    </source>
</evidence>
<dbReference type="PROSITE" id="PS01162">
    <property type="entry name" value="QOR_ZETA_CRYSTAL"/>
    <property type="match status" value="1"/>
</dbReference>
<dbReference type="EMBL" id="JBHVZQ010000080">
    <property type="protein sequence ID" value="MFF1278977.1"/>
    <property type="molecule type" value="Genomic_DNA"/>
</dbReference>
<evidence type="ECO:0000256" key="4">
    <source>
        <dbReference type="ARBA" id="ARBA00022679"/>
    </source>
</evidence>
<dbReference type="InterPro" id="IPR020841">
    <property type="entry name" value="PKS_Beta-ketoAc_synthase_dom"/>
</dbReference>
<proteinExistence type="predicted"/>
<dbReference type="InterPro" id="IPR050091">
    <property type="entry name" value="PKS_NRPS_Biosynth_Enz"/>
</dbReference>
<dbReference type="SMART" id="SM00829">
    <property type="entry name" value="PKS_ER"/>
    <property type="match status" value="1"/>
</dbReference>
<dbReference type="InterPro" id="IPR032821">
    <property type="entry name" value="PKS_assoc"/>
</dbReference>
<dbReference type="SUPFAM" id="SSF47336">
    <property type="entry name" value="ACP-like"/>
    <property type="match status" value="1"/>
</dbReference>
<dbReference type="InterPro" id="IPR049551">
    <property type="entry name" value="PKS_DH_C"/>
</dbReference>
<dbReference type="Pfam" id="PF14765">
    <property type="entry name" value="PS-DH"/>
    <property type="match status" value="1"/>
</dbReference>
<comment type="pathway">
    <text evidence="1">Antibiotic biosynthesis.</text>
</comment>
<dbReference type="SMART" id="SM00822">
    <property type="entry name" value="PKS_KR"/>
    <property type="match status" value="1"/>
</dbReference>
<sequence length="1824" mass="190294">REGGRPLWLGSVKSNVGHTQAGAGVAGVMKMVLAMRHGVLPATLHVDRPSSHVDWGRGAVELVTEARDWPVVGERPRRAGVSSFGISGTNAHVVLEAVPDEPEPEPAPGPETAAWSGPVPWVLSARSRDALRAQATRLLDHVQRFPDLTTADVGLSLTATRAVFEHRAVVLGPDRAALTDGLRLLASGETGPHTVTGTHRGEGKTAFLFSGQGAQRPGMGRGLYEAFPVYADAFDEVCAHFGEDLRALVLGDDAERLNRTEWTQPALFAVEVALHRLLASWGVRPDLVAGHSVGEIAAAHVAGVMSLPDACALVAARGRLMQELPPGGAMIAVEAAEEEVLPLLEGQPQAGVAAVNGPRSVVVSGAEDVVAGIAARLAAEGRRTTRLRVGHAFHSPLMEPMLDAFREVAAGISYAPPRMAVVSNVTGRVAAPGELQDPEYWVRHVREAVRFADGVSRLAELGADRFVEVGPDGTLTAMAQSCLPDAAHTLFVPALRKDRDERETLLDALARAFTHGAGVDWPRLFDGTGARVAQLPTYPFQRRRFWPGPPVLLGDVTTAGLGASSHPLLGAAVELADGSTQVFTGRLALGSSPWLKDHALTSTALFPATGFLDLALHAGARTGCEQVAELTILAPLTLPERGGVRVQVRVEAPDATGARPLTVHGRPDDAEPGTPWTLHVSGLLTPAGEPAAMPYDFTAWPPVDGEEVPLDGFYEAFADRGHLYGPLFQGLTRVWTRGEEVFAEVALPADADPAADAFDLHPALLDAALHAVMFVPMEDAGRLPFSWNDVRVDAVGAAALRLRMVQEGPEAIGLALADPEGRPVASVGSLTLRELTGDLAGSTVGDPLRQGLHELDWQPSATPAAPAGTAWTVVGAGEAEELAAALNAAGHTAHSVPDLDALAAAGEIPGTVVYAVPVAAVPSGPEASAGALADAARTTAAGALDVVRRWLEEPAFLHARLAVVTRCAVPAAPRPADPAQAAVWGLVRAARTENPGRLVLADTDGTAASLAALPAALGDTAFELAVQDGRVSTPRIVPLAADRALAPPAGTGAWRLGVERKGTLESLRLAPCPEVTAPLAPNEVRLSMRAAGVNFRDLLTALGMYPGDATAIGLEGAGVVTEVGDAVTGLAPGDRVMGMFAGAFGPVAVADARMVAPIPKGWSFAEAATVPIAYLTAYYALVDLGGLTSGESVLVHAAAGGVGSAAVQLARHLGAEVYGTASPAKWDALRAAGLDDAHLASSRDLGFEERLRTATDGRGFDVVLDSLAREFVDASLRLLPRGGRFLEMGKTDVRDPAQVAADHPEVAYRAFDLVEAGPDRIGEILADLVDLFSRGVLKPLPMAVWDVRRAPDAFRFLSQARHIGKVVLTLPAAPDPEGTVLLTGGLGGLGRITARHLVAEHGVRHLIVAGRRGPDAPGATELRDELAALGAEVTVAACDVADRTALAALLAGIPADRPLTAVVHTAGVLADGVLSSMTPQRLAQALRPKADAVVALHELTRDLDLARFVVFSSVAGTFGGAGQANYSAANAFLDAFAHHRRAQGLPAVSLAWGTWLPDAGMTGELGDADRERHARTGMVPLDAAHGMRLLDAAADSDRAALLPMDLDPAALREHHDVLPVLLRGLVRTPARRRAAGAATAAPAAQGPRPLAERLAPLSAADREQLLLEVVAEQAAAVLGHGSAAEIDPEQTFKELGFDSLTAVELRNRLASATGLRLPATLVFDHPTALAQVRHLLDRLSLPEPPGTAQALLGEVDRLESALDDSGVAGEDREKVTARLRDLLARWQGEPVAPAGTPAGDDEELAGVETAGDLFDLIDRELGDA</sequence>
<dbReference type="Pfam" id="PF08240">
    <property type="entry name" value="ADH_N"/>
    <property type="match status" value="1"/>
</dbReference>
<dbReference type="InterPro" id="IPR014031">
    <property type="entry name" value="Ketoacyl_synth_C"/>
</dbReference>
<dbReference type="Gene3D" id="3.30.70.3290">
    <property type="match status" value="1"/>
</dbReference>
<dbReference type="SMART" id="SM00823">
    <property type="entry name" value="PKS_PP"/>
    <property type="match status" value="1"/>
</dbReference>
<keyword evidence="7" id="KW-0012">Acyltransferase</keyword>
<dbReference type="SUPFAM" id="SSF55048">
    <property type="entry name" value="Probable ACP-binding domain of malonyl-CoA ACP transacylase"/>
    <property type="match status" value="1"/>
</dbReference>
<dbReference type="InterPro" id="IPR006162">
    <property type="entry name" value="Ppantetheine_attach_site"/>
</dbReference>
<dbReference type="Pfam" id="PF08659">
    <property type="entry name" value="KR"/>
    <property type="match status" value="1"/>
</dbReference>
<dbReference type="InterPro" id="IPR013968">
    <property type="entry name" value="PKS_KR"/>
</dbReference>
<feature type="non-terminal residue" evidence="12">
    <location>
        <position position="1"/>
    </location>
</feature>
<feature type="active site" description="Proton acceptor; for dehydratase activity" evidence="8">
    <location>
        <position position="598"/>
    </location>
</feature>
<evidence type="ECO:0000256" key="6">
    <source>
        <dbReference type="ARBA" id="ARBA00023268"/>
    </source>
</evidence>
<dbReference type="InterPro" id="IPR020807">
    <property type="entry name" value="PKS_DH"/>
</dbReference>
<dbReference type="CDD" id="cd08956">
    <property type="entry name" value="KR_3_FAS_SDR_x"/>
    <property type="match status" value="1"/>
</dbReference>
<evidence type="ECO:0000313" key="13">
    <source>
        <dbReference type="Proteomes" id="UP001601627"/>
    </source>
</evidence>
<dbReference type="SMART" id="SM00827">
    <property type="entry name" value="PKS_AT"/>
    <property type="match status" value="1"/>
</dbReference>
<dbReference type="Gene3D" id="3.40.50.720">
    <property type="entry name" value="NAD(P)-binding Rossmann-like Domain"/>
    <property type="match status" value="1"/>
</dbReference>
<reference evidence="12 13" key="1">
    <citation type="submission" date="2024-09" db="EMBL/GenBank/DDBJ databases">
        <title>The Natural Products Discovery Center: Release of the First 8490 Sequenced Strains for Exploring Actinobacteria Biosynthetic Diversity.</title>
        <authorList>
            <person name="Kalkreuter E."/>
            <person name="Kautsar S.A."/>
            <person name="Yang D."/>
            <person name="Bader C.D."/>
            <person name="Teijaro C.N."/>
            <person name="Fluegel L."/>
            <person name="Davis C.M."/>
            <person name="Simpson J.R."/>
            <person name="Lauterbach L."/>
            <person name="Steele A.D."/>
            <person name="Gui C."/>
            <person name="Meng S."/>
            <person name="Li G."/>
            <person name="Viehrig K."/>
            <person name="Ye F."/>
            <person name="Su P."/>
            <person name="Kiefer A.F."/>
            <person name="Nichols A."/>
            <person name="Cepeda A.J."/>
            <person name="Yan W."/>
            <person name="Fan B."/>
            <person name="Jiang Y."/>
            <person name="Adhikari A."/>
            <person name="Zheng C.-J."/>
            <person name="Schuster L."/>
            <person name="Cowan T.M."/>
            <person name="Smanski M.J."/>
            <person name="Chevrette M.G."/>
            <person name="De Carvalho L.P.S."/>
            <person name="Shen B."/>
        </authorList>
    </citation>
    <scope>NUCLEOTIDE SEQUENCE [LARGE SCALE GENOMIC DNA]</scope>
    <source>
        <strain evidence="12 13">NPDC058328</strain>
    </source>
</reference>
<dbReference type="InterPro" id="IPR002364">
    <property type="entry name" value="Quin_OxRdtase/zeta-crystal_CS"/>
</dbReference>
<dbReference type="PROSITE" id="PS50075">
    <property type="entry name" value="CARRIER"/>
    <property type="match status" value="1"/>
</dbReference>
<keyword evidence="13" id="KW-1185">Reference proteome</keyword>
<dbReference type="Gene3D" id="3.40.366.10">
    <property type="entry name" value="Malonyl-Coenzyme A Acyl Carrier Protein, domain 2"/>
    <property type="match status" value="1"/>
</dbReference>
<dbReference type="Pfam" id="PF16197">
    <property type="entry name" value="KAsynt_C_assoc"/>
    <property type="match status" value="1"/>
</dbReference>
<feature type="domain" description="PKS/mFAS DH" evidence="11">
    <location>
        <begin position="566"/>
        <end position="841"/>
    </location>
</feature>
<keyword evidence="4" id="KW-0808">Transferase</keyword>
<dbReference type="SUPFAM" id="SSF53901">
    <property type="entry name" value="Thiolase-like"/>
    <property type="match status" value="1"/>
</dbReference>
<dbReference type="CDD" id="cd05195">
    <property type="entry name" value="enoyl_red"/>
    <property type="match status" value="1"/>
</dbReference>
<dbReference type="InterPro" id="IPR016039">
    <property type="entry name" value="Thiolase-like"/>
</dbReference>
<dbReference type="InterPro" id="IPR011032">
    <property type="entry name" value="GroES-like_sf"/>
</dbReference>
<feature type="region of interest" description="N-terminal hotdog fold" evidence="8">
    <location>
        <begin position="566"/>
        <end position="691"/>
    </location>
</feature>
<dbReference type="Pfam" id="PF00550">
    <property type="entry name" value="PP-binding"/>
    <property type="match status" value="1"/>
</dbReference>
<dbReference type="InterPro" id="IPR036291">
    <property type="entry name" value="NAD(P)-bd_dom_sf"/>
</dbReference>
<evidence type="ECO:0000256" key="7">
    <source>
        <dbReference type="ARBA" id="ARBA00023315"/>
    </source>
</evidence>
<comment type="caution">
    <text evidence="12">The sequence shown here is derived from an EMBL/GenBank/DDBJ whole genome shotgun (WGS) entry which is preliminary data.</text>
</comment>
<evidence type="ECO:0000256" key="2">
    <source>
        <dbReference type="ARBA" id="ARBA00022450"/>
    </source>
</evidence>
<feature type="active site" description="Proton donor; for dehydratase activity" evidence="8">
    <location>
        <position position="766"/>
    </location>
</feature>
<evidence type="ECO:0000256" key="8">
    <source>
        <dbReference type="PROSITE-ProRule" id="PRU01363"/>
    </source>
</evidence>
<dbReference type="Pfam" id="PF02801">
    <property type="entry name" value="Ketoacyl-synt_C"/>
    <property type="match status" value="1"/>
</dbReference>
<keyword evidence="2" id="KW-0596">Phosphopantetheine</keyword>
<dbReference type="InterPro" id="IPR055123">
    <property type="entry name" value="SpnB-like_Rossmann"/>
</dbReference>
<keyword evidence="3" id="KW-0597">Phosphoprotein</keyword>
<evidence type="ECO:0000259" key="11">
    <source>
        <dbReference type="PROSITE" id="PS52019"/>
    </source>
</evidence>
<dbReference type="Gene3D" id="3.90.180.10">
    <property type="entry name" value="Medium-chain alcohol dehydrogenases, catalytic domain"/>
    <property type="match status" value="1"/>
</dbReference>
<evidence type="ECO:0000313" key="12">
    <source>
        <dbReference type="EMBL" id="MFF1278977.1"/>
    </source>
</evidence>
<dbReference type="InterPro" id="IPR001227">
    <property type="entry name" value="Ac_transferase_dom_sf"/>
</dbReference>
<feature type="domain" description="Ketosynthase family 3 (KS3)" evidence="10">
    <location>
        <begin position="1"/>
        <end position="97"/>
    </location>
</feature>
<dbReference type="SMART" id="SM00826">
    <property type="entry name" value="PKS_DH"/>
    <property type="match status" value="1"/>
</dbReference>
<gene>
    <name evidence="12" type="ORF">ACFVZC_37370</name>
</gene>
<dbReference type="Gene3D" id="3.40.47.10">
    <property type="match status" value="1"/>
</dbReference>
<evidence type="ECO:0000256" key="1">
    <source>
        <dbReference type="ARBA" id="ARBA00004792"/>
    </source>
</evidence>
<dbReference type="InterPro" id="IPR036736">
    <property type="entry name" value="ACP-like_sf"/>
</dbReference>
<dbReference type="Pfam" id="PF21089">
    <property type="entry name" value="PKS_DH_N"/>
    <property type="match status" value="1"/>
</dbReference>
<evidence type="ECO:0000256" key="3">
    <source>
        <dbReference type="ARBA" id="ARBA00022553"/>
    </source>
</evidence>
<dbReference type="Pfam" id="PF22953">
    <property type="entry name" value="SpnB_Rossmann"/>
    <property type="match status" value="1"/>
</dbReference>
<keyword evidence="6" id="KW-0511">Multifunctional enzyme</keyword>
<dbReference type="Proteomes" id="UP001601627">
    <property type="component" value="Unassembled WGS sequence"/>
</dbReference>
<keyword evidence="5" id="KW-0045">Antibiotic biosynthesis</keyword>
<dbReference type="InterPro" id="IPR042104">
    <property type="entry name" value="PKS_dehydratase_sf"/>
</dbReference>
<dbReference type="InterPro" id="IPR013154">
    <property type="entry name" value="ADH-like_N"/>
</dbReference>
<dbReference type="InterPro" id="IPR020806">
    <property type="entry name" value="PKS_PP-bd"/>
</dbReference>
<dbReference type="InterPro" id="IPR014043">
    <property type="entry name" value="Acyl_transferase_dom"/>
</dbReference>
<dbReference type="Pfam" id="PF13602">
    <property type="entry name" value="ADH_zinc_N_2"/>
    <property type="match status" value="1"/>
</dbReference>
<dbReference type="PANTHER" id="PTHR43775">
    <property type="entry name" value="FATTY ACID SYNTHASE"/>
    <property type="match status" value="1"/>
</dbReference>